<dbReference type="InterPro" id="IPR027417">
    <property type="entry name" value="P-loop_NTPase"/>
</dbReference>
<dbReference type="EMBL" id="JARBJD010000047">
    <property type="protein sequence ID" value="KAK2957313.1"/>
    <property type="molecule type" value="Genomic_DNA"/>
</dbReference>
<gene>
    <name evidence="6" type="ORF">BLNAU_7691</name>
</gene>
<dbReference type="CDD" id="cd03255">
    <property type="entry name" value="ABC_MJ0796_LolCDE_FtsE"/>
    <property type="match status" value="1"/>
</dbReference>
<dbReference type="Gene3D" id="3.40.50.300">
    <property type="entry name" value="P-loop containing nucleotide triphosphate hydrolases"/>
    <property type="match status" value="1"/>
</dbReference>
<comment type="caution">
    <text evidence="6">The sequence shown here is derived from an EMBL/GenBank/DDBJ whole genome shotgun (WGS) entry which is preliminary data.</text>
</comment>
<proteinExistence type="predicted"/>
<feature type="compositionally biased region" description="Basic and acidic residues" evidence="4">
    <location>
        <begin position="398"/>
        <end position="418"/>
    </location>
</feature>
<evidence type="ECO:0000313" key="7">
    <source>
        <dbReference type="Proteomes" id="UP001281761"/>
    </source>
</evidence>
<dbReference type="PANTHER" id="PTHR24220">
    <property type="entry name" value="IMPORT ATP-BINDING PROTEIN"/>
    <property type="match status" value="1"/>
</dbReference>
<feature type="region of interest" description="Disordered" evidence="4">
    <location>
        <begin position="398"/>
        <end position="487"/>
    </location>
</feature>
<dbReference type="InterPro" id="IPR017911">
    <property type="entry name" value="MacB-like_ATP-bd"/>
</dbReference>
<keyword evidence="7" id="KW-1185">Reference proteome</keyword>
<evidence type="ECO:0000259" key="5">
    <source>
        <dbReference type="PROSITE" id="PS50893"/>
    </source>
</evidence>
<dbReference type="InterPro" id="IPR017871">
    <property type="entry name" value="ABC_transporter-like_CS"/>
</dbReference>
<dbReference type="InterPro" id="IPR003593">
    <property type="entry name" value="AAA+_ATPase"/>
</dbReference>
<feature type="compositionally biased region" description="Polar residues" evidence="4">
    <location>
        <begin position="419"/>
        <end position="428"/>
    </location>
</feature>
<accession>A0ABQ9Y0P6</accession>
<evidence type="ECO:0000256" key="3">
    <source>
        <dbReference type="ARBA" id="ARBA00022840"/>
    </source>
</evidence>
<dbReference type="PROSITE" id="PS00211">
    <property type="entry name" value="ABC_TRANSPORTER_1"/>
    <property type="match status" value="1"/>
</dbReference>
<feature type="compositionally biased region" description="Basic and acidic residues" evidence="4">
    <location>
        <begin position="470"/>
        <end position="487"/>
    </location>
</feature>
<feature type="domain" description="ABC transporter" evidence="5">
    <location>
        <begin position="18"/>
        <end position="258"/>
    </location>
</feature>
<evidence type="ECO:0000256" key="1">
    <source>
        <dbReference type="ARBA" id="ARBA00022448"/>
    </source>
</evidence>
<dbReference type="PROSITE" id="PS50893">
    <property type="entry name" value="ABC_TRANSPORTER_2"/>
    <property type="match status" value="1"/>
</dbReference>
<dbReference type="InterPro" id="IPR015854">
    <property type="entry name" value="ABC_transpr_LolD-like"/>
</dbReference>
<feature type="compositionally biased region" description="Acidic residues" evidence="4">
    <location>
        <begin position="436"/>
        <end position="450"/>
    </location>
</feature>
<dbReference type="SMART" id="SM00382">
    <property type="entry name" value="AAA"/>
    <property type="match status" value="1"/>
</dbReference>
<organism evidence="6 7">
    <name type="scientific">Blattamonas nauphoetae</name>
    <dbReference type="NCBI Taxonomy" id="2049346"/>
    <lineage>
        <taxon>Eukaryota</taxon>
        <taxon>Metamonada</taxon>
        <taxon>Preaxostyla</taxon>
        <taxon>Oxymonadida</taxon>
        <taxon>Blattamonas</taxon>
    </lineage>
</organism>
<feature type="compositionally biased region" description="Basic and acidic residues" evidence="4">
    <location>
        <begin position="274"/>
        <end position="285"/>
    </location>
</feature>
<dbReference type="Proteomes" id="UP001281761">
    <property type="component" value="Unassembled WGS sequence"/>
</dbReference>
<keyword evidence="3" id="KW-0067">ATP-binding</keyword>
<keyword evidence="1" id="KW-0813">Transport</keyword>
<dbReference type="Pfam" id="PF00005">
    <property type="entry name" value="ABC_tran"/>
    <property type="match status" value="1"/>
</dbReference>
<dbReference type="InterPro" id="IPR003439">
    <property type="entry name" value="ABC_transporter-like_ATP-bd"/>
</dbReference>
<feature type="region of interest" description="Disordered" evidence="4">
    <location>
        <begin position="298"/>
        <end position="327"/>
    </location>
</feature>
<feature type="region of interest" description="Disordered" evidence="4">
    <location>
        <begin position="256"/>
        <end position="285"/>
    </location>
</feature>
<evidence type="ECO:0000256" key="4">
    <source>
        <dbReference type="SAM" id="MobiDB-lite"/>
    </source>
</evidence>
<protein>
    <submittedName>
        <fullName evidence="6">ABC transporter H family member 2</fullName>
    </submittedName>
</protein>
<dbReference type="PANTHER" id="PTHR24220:SF688">
    <property type="entry name" value="ABC TRANSPORTER H FAMILY MEMBER 2"/>
    <property type="match status" value="1"/>
</dbReference>
<evidence type="ECO:0000256" key="2">
    <source>
        <dbReference type="ARBA" id="ARBA00022741"/>
    </source>
</evidence>
<dbReference type="SUPFAM" id="SSF52540">
    <property type="entry name" value="P-loop containing nucleoside triphosphate hydrolases"/>
    <property type="match status" value="1"/>
</dbReference>
<reference evidence="6 7" key="1">
    <citation type="journal article" date="2022" name="bioRxiv">
        <title>Genomics of Preaxostyla Flagellates Illuminates Evolutionary Transitions and the Path Towards Mitochondrial Loss.</title>
        <authorList>
            <person name="Novak L.V.F."/>
            <person name="Treitli S.C."/>
            <person name="Pyrih J."/>
            <person name="Halakuc P."/>
            <person name="Pipaliya S.V."/>
            <person name="Vacek V."/>
            <person name="Brzon O."/>
            <person name="Soukal P."/>
            <person name="Eme L."/>
            <person name="Dacks J.B."/>
            <person name="Karnkowska A."/>
            <person name="Elias M."/>
            <person name="Hampl V."/>
        </authorList>
    </citation>
    <scope>NUCLEOTIDE SEQUENCE [LARGE SCALE GENOMIC DNA]</scope>
    <source>
        <strain evidence="6">NAU3</strain>
        <tissue evidence="6">Gut</tissue>
    </source>
</reference>
<name>A0ABQ9Y0P6_9EUKA</name>
<evidence type="ECO:0000313" key="6">
    <source>
        <dbReference type="EMBL" id="KAK2957313.1"/>
    </source>
</evidence>
<sequence>MIAETTKAAEEAQDEPFIVVENVHKTYLLGVEGVAALRGVNLEIHQGEFVMICGTSGGGKSTLLNIIGTIDKPTKGRITLCGKQITPRTTDDELATIRLKHLGFVFQTFNLLASMTALENVELPLTFRGYGPKRRKEKAKKLLERVQMGDRLTHYPSMLSGGEQQRVTIARALANSPGLLLLDEPTGDLDTLNTNNVMKILVDLNRKNGITLVMVTHDMNLIAYASRCVFVRDGKVAYEKRTKEEDRRKKIRELEEAIEKGQDGNKATDNLGVEGKEGGEGGEEDERKALLMKKALAGSHSVKKRKKKDRPAGGVLGEGGEGRERGERVHSDWVIPVCSSVREPCDYDPVAFCSGEDEEGMACGFEIVVEEQGDTKTLFRQFPLNANPYSNLRMGSIGRREEKVKEREIVSKGGRETTTKIVAQQNEVKIQKDSLEAEGDGDEGESDDSNSESVDSARARGQRQNDLSDPVEKHDSIEMEKMESTSE</sequence>
<keyword evidence="2" id="KW-0547">Nucleotide-binding</keyword>